<accession>A0A4V2W4N5</accession>
<evidence type="ECO:0000256" key="3">
    <source>
        <dbReference type="ARBA" id="ARBA00022989"/>
    </source>
</evidence>
<dbReference type="GO" id="GO:0015179">
    <property type="term" value="F:L-amino acid transmembrane transporter activity"/>
    <property type="evidence" value="ECO:0007669"/>
    <property type="project" value="TreeGrafter"/>
</dbReference>
<feature type="transmembrane region" description="Helical" evidence="5">
    <location>
        <begin position="105"/>
        <end position="129"/>
    </location>
</feature>
<dbReference type="InterPro" id="IPR050598">
    <property type="entry name" value="AminoAcid_Transporter"/>
</dbReference>
<feature type="transmembrane region" description="Helical" evidence="5">
    <location>
        <begin position="376"/>
        <end position="395"/>
    </location>
</feature>
<dbReference type="AlphaFoldDB" id="A0A4V2W4N5"/>
<feature type="transmembrane region" description="Helical" evidence="5">
    <location>
        <begin position="407"/>
        <end position="428"/>
    </location>
</feature>
<dbReference type="PANTHER" id="PTHR11785:SF512">
    <property type="entry name" value="SOBREMESA, ISOFORM B"/>
    <property type="match status" value="1"/>
</dbReference>
<evidence type="ECO:0000256" key="4">
    <source>
        <dbReference type="ARBA" id="ARBA00023136"/>
    </source>
</evidence>
<comment type="caution">
    <text evidence="6">The sequence shown here is derived from an EMBL/GenBank/DDBJ whole genome shotgun (WGS) entry which is preliminary data.</text>
</comment>
<dbReference type="Gene3D" id="1.20.1740.10">
    <property type="entry name" value="Amino acid/polyamine transporter I"/>
    <property type="match status" value="1"/>
</dbReference>
<dbReference type="PIRSF" id="PIRSF006060">
    <property type="entry name" value="AA_transporter"/>
    <property type="match status" value="1"/>
</dbReference>
<evidence type="ECO:0000256" key="1">
    <source>
        <dbReference type="ARBA" id="ARBA00004141"/>
    </source>
</evidence>
<feature type="transmembrane region" description="Helical" evidence="5">
    <location>
        <begin position="21"/>
        <end position="42"/>
    </location>
</feature>
<name>A0A4V2W4N5_9FIRM</name>
<feature type="transmembrane region" description="Helical" evidence="5">
    <location>
        <begin position="209"/>
        <end position="231"/>
    </location>
</feature>
<reference evidence="6 7" key="1">
    <citation type="submission" date="2019-03" db="EMBL/GenBank/DDBJ databases">
        <title>Genomic Encyclopedia of Type Strains, Phase IV (KMG-IV): sequencing the most valuable type-strain genomes for metagenomic binning, comparative biology and taxonomic classification.</title>
        <authorList>
            <person name="Goeker M."/>
        </authorList>
    </citation>
    <scope>NUCLEOTIDE SEQUENCE [LARGE SCALE GENOMIC DNA]</scope>
    <source>
        <strain evidence="6 7">DSM 29487</strain>
    </source>
</reference>
<evidence type="ECO:0000313" key="6">
    <source>
        <dbReference type="EMBL" id="TCV96549.1"/>
    </source>
</evidence>
<keyword evidence="3 5" id="KW-1133">Transmembrane helix</keyword>
<feature type="transmembrane region" description="Helical" evidence="5">
    <location>
        <begin position="243"/>
        <end position="266"/>
    </location>
</feature>
<gene>
    <name evidence="6" type="ORF">EDD60_11645</name>
</gene>
<dbReference type="Pfam" id="PF13520">
    <property type="entry name" value="AA_permease_2"/>
    <property type="match status" value="1"/>
</dbReference>
<evidence type="ECO:0000256" key="2">
    <source>
        <dbReference type="ARBA" id="ARBA00022692"/>
    </source>
</evidence>
<dbReference type="PANTHER" id="PTHR11785">
    <property type="entry name" value="AMINO ACID TRANSPORTER"/>
    <property type="match status" value="1"/>
</dbReference>
<organism evidence="6 7">
    <name type="scientific">Longibaculum muris</name>
    <dbReference type="NCBI Taxonomy" id="1796628"/>
    <lineage>
        <taxon>Bacteria</taxon>
        <taxon>Bacillati</taxon>
        <taxon>Bacillota</taxon>
        <taxon>Erysipelotrichia</taxon>
        <taxon>Erysipelotrichales</taxon>
        <taxon>Coprobacillaceae</taxon>
        <taxon>Longibaculum</taxon>
    </lineage>
</organism>
<feature type="transmembrane region" description="Helical" evidence="5">
    <location>
        <begin position="54"/>
        <end position="74"/>
    </location>
</feature>
<dbReference type="InterPro" id="IPR002293">
    <property type="entry name" value="AA/rel_permease1"/>
</dbReference>
<feature type="transmembrane region" description="Helical" evidence="5">
    <location>
        <begin position="294"/>
        <end position="315"/>
    </location>
</feature>
<proteinExistence type="predicted"/>
<dbReference type="EMBL" id="SMCQ01000016">
    <property type="protein sequence ID" value="TCV96549.1"/>
    <property type="molecule type" value="Genomic_DNA"/>
</dbReference>
<dbReference type="RefSeq" id="WP_243646667.1">
    <property type="nucleotide sequence ID" value="NZ_JANKBF010000009.1"/>
</dbReference>
<feature type="transmembrane region" description="Helical" evidence="5">
    <location>
        <begin position="343"/>
        <end position="364"/>
    </location>
</feature>
<keyword evidence="7" id="KW-1185">Reference proteome</keyword>
<keyword evidence="2 5" id="KW-0812">Transmembrane</keyword>
<dbReference type="GO" id="GO:0016020">
    <property type="term" value="C:membrane"/>
    <property type="evidence" value="ECO:0007669"/>
    <property type="project" value="UniProtKB-SubCell"/>
</dbReference>
<feature type="transmembrane region" description="Helical" evidence="5">
    <location>
        <begin position="434"/>
        <end position="454"/>
    </location>
</feature>
<keyword evidence="4 5" id="KW-0472">Membrane</keyword>
<evidence type="ECO:0000313" key="7">
    <source>
        <dbReference type="Proteomes" id="UP000295515"/>
    </source>
</evidence>
<feature type="transmembrane region" description="Helical" evidence="5">
    <location>
        <begin position="141"/>
        <end position="160"/>
    </location>
</feature>
<sequence length="457" mass="50754">MVELMHYDEKEDMMKKNKHEKYSLLTAITMIVGTCIGSGIFFKSDNILIATNGSIMLGVILFVLAAIAIIFGSLSVGELAAKTNEPGGLVTYAQEFVNAKTACGFGWFLTFIYYPTIAVVVSWVIGVYVDILFHLQASLELQMIIGFIFLSICFVYNILLPKLGAIFQDVSTFIKMLPLLLLGILGILFGDPLAGLGDIGPTTLLSSSWIMALGPIAYSYDGWIVATSIAHEVKDAKKAMPKALTIAPLIVLAIYTLYFVGITSYLGVDQVMALGDAHVSVAASALLGNTFAKMIVVFVIISVMGTVNGLVTGYMRMPYSLALRKGMFLWEAQLKKVDEKLDIPVYSAIFAFVVCTIWMVIHYLCTRFNILPNSDVSEIAISMAYMLYIVLYYQVYQLYRRKEIKSFFKGVICPFLATLGSFIILSGGMQSQYFIYYLFICGLVYLISQVYYHFHQK</sequence>
<comment type="subcellular location">
    <subcellularLocation>
        <location evidence="1">Membrane</location>
        <topology evidence="1">Multi-pass membrane protein</topology>
    </subcellularLocation>
</comment>
<dbReference type="GeneID" id="98915964"/>
<dbReference type="Proteomes" id="UP000295515">
    <property type="component" value="Unassembled WGS sequence"/>
</dbReference>
<feature type="transmembrane region" description="Helical" evidence="5">
    <location>
        <begin position="172"/>
        <end position="189"/>
    </location>
</feature>
<protein>
    <submittedName>
        <fullName evidence="6">APA family basic amino acid/polyamine antiporter</fullName>
    </submittedName>
</protein>
<evidence type="ECO:0000256" key="5">
    <source>
        <dbReference type="SAM" id="Phobius"/>
    </source>
</evidence>